<name>A0A8H5BDI1_9AGAR</name>
<dbReference type="Gene3D" id="2.20.70.10">
    <property type="match status" value="2"/>
</dbReference>
<dbReference type="SMART" id="SM00441">
    <property type="entry name" value="FF"/>
    <property type="match status" value="4"/>
</dbReference>
<dbReference type="Proteomes" id="UP000567179">
    <property type="component" value="Unassembled WGS sequence"/>
</dbReference>
<accession>A0A8H5BDI1</accession>
<dbReference type="SMART" id="SM00456">
    <property type="entry name" value="WW"/>
    <property type="match status" value="2"/>
</dbReference>
<dbReference type="OrthoDB" id="410044at2759"/>
<reference evidence="4 5" key="1">
    <citation type="journal article" date="2020" name="ISME J.">
        <title>Uncovering the hidden diversity of litter-decomposition mechanisms in mushroom-forming fungi.</title>
        <authorList>
            <person name="Floudas D."/>
            <person name="Bentzer J."/>
            <person name="Ahren D."/>
            <person name="Johansson T."/>
            <person name="Persson P."/>
            <person name="Tunlid A."/>
        </authorList>
    </citation>
    <scope>NUCLEOTIDE SEQUENCE [LARGE SCALE GENOMIC DNA]</scope>
    <source>
        <strain evidence="4 5">CBS 101986</strain>
    </source>
</reference>
<evidence type="ECO:0000259" key="3">
    <source>
        <dbReference type="PROSITE" id="PS50020"/>
    </source>
</evidence>
<dbReference type="Pfam" id="PF01846">
    <property type="entry name" value="FF"/>
    <property type="match status" value="3"/>
</dbReference>
<dbReference type="PANTHER" id="PTHR15377">
    <property type="entry name" value="TRANSCRIPTION ELONGATION REGULATOR 1"/>
    <property type="match status" value="1"/>
</dbReference>
<dbReference type="Pfam" id="PF00397">
    <property type="entry name" value="WW"/>
    <property type="match status" value="1"/>
</dbReference>
<feature type="compositionally biased region" description="Basic and acidic residues" evidence="2">
    <location>
        <begin position="430"/>
        <end position="451"/>
    </location>
</feature>
<dbReference type="PROSITE" id="PS50020">
    <property type="entry name" value="WW_DOMAIN_2"/>
    <property type="match status" value="2"/>
</dbReference>
<dbReference type="GO" id="GO:0005634">
    <property type="term" value="C:nucleus"/>
    <property type="evidence" value="ECO:0007669"/>
    <property type="project" value="TreeGrafter"/>
</dbReference>
<keyword evidence="5" id="KW-1185">Reference proteome</keyword>
<keyword evidence="1" id="KW-0677">Repeat</keyword>
<dbReference type="SUPFAM" id="SSF51045">
    <property type="entry name" value="WW domain"/>
    <property type="match status" value="2"/>
</dbReference>
<dbReference type="GO" id="GO:0070063">
    <property type="term" value="F:RNA polymerase binding"/>
    <property type="evidence" value="ECO:0007669"/>
    <property type="project" value="InterPro"/>
</dbReference>
<dbReference type="InterPro" id="IPR002713">
    <property type="entry name" value="FF_domain"/>
</dbReference>
<feature type="domain" description="WW" evidence="3">
    <location>
        <begin position="68"/>
        <end position="95"/>
    </location>
</feature>
<feature type="domain" description="WW" evidence="3">
    <location>
        <begin position="14"/>
        <end position="47"/>
    </location>
</feature>
<proteinExistence type="predicted"/>
<protein>
    <recommendedName>
        <fullName evidence="3">WW domain-containing protein</fullName>
    </recommendedName>
</protein>
<sequence length="693" mass="79775">MAALQWHLLSSNHLTMQSPWTEHRAPNGQPYYYNPLTKESTYVHPDLQQVAPKKEKPHLKTPIPGTEWIKVATTEGNVFYSNKVTKQSVWTVPEELKPALEAMHAAEKAAAEPAPAPKKSSQGKRKAEESVPVDEVVINKKSKVDEEAEDAEDDDESEEEEEEEEEWQREAAAQLAAEAEEEKQLAEEREMEAKLEAQRLKETIEAAIPQRVDLSIEEGKALFKTLLREKDINPLHPWDTSLPKFIQDPRYVLLPSVAARREAFDEYCKERARELRQSNVKKEKEAAASPKEEYENLLKDEVKSTRASWTDFRRAWKKDRRFYGWGRDDREREKRFREYLKELGEKKRAAAEKAEANFFALLKEHITISEGLSWKEVKARRPVYKDPRYDAVGSSSLREELFNTFLKGKASITAKDTSEEAPGNEETDKDEPSDRQERRAKAVKEREEKIHAERRRLDADIERSKKGIDQEEGERFFMTLLTDAIREPQMTWEKALPQLKTDPRFNNSPLSLNNQIRLFHAHTGHLRAKQITNLHALFEAHAPSLATSFASLPIDTLLASAPVARLGYEEDQLQNEFEKWQRERTTQARAAFDEMMAENSFVEFWGRLGKIGGQSVGESLKLDGDDIGEAGEDDEKVDMKTLAKSVDIREMEKVLKNDKRYITFDHVPDQREKWLRNYLSGLSAPKLSVHING</sequence>
<evidence type="ECO:0000313" key="5">
    <source>
        <dbReference type="Proteomes" id="UP000567179"/>
    </source>
</evidence>
<dbReference type="EMBL" id="JAACJJ010000028">
    <property type="protein sequence ID" value="KAF5321365.1"/>
    <property type="molecule type" value="Genomic_DNA"/>
</dbReference>
<dbReference type="Gene3D" id="1.10.10.440">
    <property type="entry name" value="FF domain"/>
    <property type="match status" value="5"/>
</dbReference>
<evidence type="ECO:0000256" key="2">
    <source>
        <dbReference type="SAM" id="MobiDB-lite"/>
    </source>
</evidence>
<gene>
    <name evidence="4" type="ORF">D9619_001107</name>
</gene>
<dbReference type="GO" id="GO:0003712">
    <property type="term" value="F:transcription coregulator activity"/>
    <property type="evidence" value="ECO:0007669"/>
    <property type="project" value="TreeGrafter"/>
</dbReference>
<dbReference type="InterPro" id="IPR036020">
    <property type="entry name" value="WW_dom_sf"/>
</dbReference>
<feature type="region of interest" description="Disordered" evidence="2">
    <location>
        <begin position="413"/>
        <end position="451"/>
    </location>
</feature>
<organism evidence="4 5">
    <name type="scientific">Psilocybe cf. subviscida</name>
    <dbReference type="NCBI Taxonomy" id="2480587"/>
    <lineage>
        <taxon>Eukaryota</taxon>
        <taxon>Fungi</taxon>
        <taxon>Dikarya</taxon>
        <taxon>Basidiomycota</taxon>
        <taxon>Agaricomycotina</taxon>
        <taxon>Agaricomycetes</taxon>
        <taxon>Agaricomycetidae</taxon>
        <taxon>Agaricales</taxon>
        <taxon>Agaricineae</taxon>
        <taxon>Strophariaceae</taxon>
        <taxon>Psilocybe</taxon>
    </lineage>
</organism>
<dbReference type="SUPFAM" id="SSF81698">
    <property type="entry name" value="FF domain"/>
    <property type="match status" value="4"/>
</dbReference>
<dbReference type="InterPro" id="IPR036517">
    <property type="entry name" value="FF_domain_sf"/>
</dbReference>
<comment type="caution">
    <text evidence="4">The sequence shown here is derived from an EMBL/GenBank/DDBJ whole genome shotgun (WGS) entry which is preliminary data.</text>
</comment>
<evidence type="ECO:0000256" key="1">
    <source>
        <dbReference type="ARBA" id="ARBA00022737"/>
    </source>
</evidence>
<dbReference type="InterPro" id="IPR045148">
    <property type="entry name" value="TCRG1-like"/>
</dbReference>
<dbReference type="InterPro" id="IPR001202">
    <property type="entry name" value="WW_dom"/>
</dbReference>
<feature type="compositionally biased region" description="Acidic residues" evidence="2">
    <location>
        <begin position="146"/>
        <end position="167"/>
    </location>
</feature>
<feature type="region of interest" description="Disordered" evidence="2">
    <location>
        <begin position="104"/>
        <end position="170"/>
    </location>
</feature>
<dbReference type="PROSITE" id="PS01159">
    <property type="entry name" value="WW_DOMAIN_1"/>
    <property type="match status" value="1"/>
</dbReference>
<dbReference type="CDD" id="cd00201">
    <property type="entry name" value="WW"/>
    <property type="match status" value="1"/>
</dbReference>
<dbReference type="PANTHER" id="PTHR15377:SF3">
    <property type="entry name" value="WW DOMAIN-CONTAINING PROTEIN"/>
    <property type="match status" value="1"/>
</dbReference>
<dbReference type="AlphaFoldDB" id="A0A8H5BDI1"/>
<evidence type="ECO:0000313" key="4">
    <source>
        <dbReference type="EMBL" id="KAF5321365.1"/>
    </source>
</evidence>